<evidence type="ECO:0000256" key="2">
    <source>
        <dbReference type="PIRSR" id="PIRSR600888-3"/>
    </source>
</evidence>
<dbReference type="Gene3D" id="2.60.120.10">
    <property type="entry name" value="Jelly Rolls"/>
    <property type="match status" value="1"/>
</dbReference>
<accession>A0A554LBQ7</accession>
<feature type="site" description="Participates in a stacking interaction with the thymidine ring of dTDP-4-oxo-6-deoxyglucose" evidence="2">
    <location>
        <position position="125"/>
    </location>
</feature>
<dbReference type="PANTHER" id="PTHR21047">
    <property type="entry name" value="DTDP-6-DEOXY-D-GLUCOSE-3,5 EPIMERASE"/>
    <property type="match status" value="1"/>
</dbReference>
<feature type="active site" description="Proton donor" evidence="1">
    <location>
        <position position="119"/>
    </location>
</feature>
<dbReference type="PANTHER" id="PTHR21047:SF2">
    <property type="entry name" value="THYMIDINE DIPHOSPHO-4-KETO-RHAMNOSE 3,5-EPIMERASE"/>
    <property type="match status" value="1"/>
</dbReference>
<dbReference type="Pfam" id="PF00908">
    <property type="entry name" value="dTDP_sugar_isom"/>
    <property type="match status" value="1"/>
</dbReference>
<organism evidence="3 4">
    <name type="scientific">Candidatus Berkelbacteria bacterium Licking1014_96</name>
    <dbReference type="NCBI Taxonomy" id="2017149"/>
    <lineage>
        <taxon>Bacteria</taxon>
        <taxon>Candidatus Berkelbacteria</taxon>
    </lineage>
</organism>
<evidence type="ECO:0000256" key="1">
    <source>
        <dbReference type="PIRSR" id="PIRSR600888-1"/>
    </source>
</evidence>
<dbReference type="EMBL" id="VMGH01000088">
    <property type="protein sequence ID" value="TSC90287.1"/>
    <property type="molecule type" value="Genomic_DNA"/>
</dbReference>
<protein>
    <submittedName>
        <fullName evidence="3">dTDP-4-dehydrorhamnose 3,5-epimerase</fullName>
    </submittedName>
</protein>
<dbReference type="AlphaFoldDB" id="A0A554LBQ7"/>
<reference evidence="3 4" key="1">
    <citation type="submission" date="2017-07" db="EMBL/GenBank/DDBJ databases">
        <title>Mechanisms for carbon and nitrogen cycling indicate functional differentiation within the Candidate Phyla Radiation.</title>
        <authorList>
            <person name="Danczak R.E."/>
            <person name="Johnston M.D."/>
            <person name="Kenah C."/>
            <person name="Slattery M."/>
            <person name="Wrighton K.C."/>
            <person name="Wilkins M.J."/>
        </authorList>
    </citation>
    <scope>NUCLEOTIDE SEQUENCE [LARGE SCALE GENOMIC DNA]</scope>
    <source>
        <strain evidence="3">Licking1014_96</strain>
    </source>
</reference>
<feature type="active site" description="Proton acceptor" evidence="1">
    <location>
        <position position="51"/>
    </location>
</feature>
<comment type="caution">
    <text evidence="3">The sequence shown here is derived from an EMBL/GenBank/DDBJ whole genome shotgun (WGS) entry which is preliminary data.</text>
</comment>
<dbReference type="GO" id="GO:0019305">
    <property type="term" value="P:dTDP-rhamnose biosynthetic process"/>
    <property type="evidence" value="ECO:0007669"/>
    <property type="project" value="TreeGrafter"/>
</dbReference>
<sequence length="151" mass="17643">MIDGVKEKNLIRHHDDRGYFSEIVRDDEKLLSRFGQASISNTYPNVIKAFHWHKYQDDLWFCVSGNIQAVLYDRRPRSKTKGETTIFYLGDDNPKIVLIPKGVAHGYRVLGTNPAVLVYFTTKSYNAKNPDEQRISFDDEIINFDWQTKNR</sequence>
<dbReference type="InterPro" id="IPR014710">
    <property type="entry name" value="RmlC-like_jellyroll"/>
</dbReference>
<evidence type="ECO:0000313" key="4">
    <source>
        <dbReference type="Proteomes" id="UP000318296"/>
    </source>
</evidence>
<dbReference type="InterPro" id="IPR011051">
    <property type="entry name" value="RmlC_Cupin_sf"/>
</dbReference>
<dbReference type="GO" id="GO:0000271">
    <property type="term" value="P:polysaccharide biosynthetic process"/>
    <property type="evidence" value="ECO:0007669"/>
    <property type="project" value="TreeGrafter"/>
</dbReference>
<dbReference type="GO" id="GO:0005829">
    <property type="term" value="C:cytosol"/>
    <property type="evidence" value="ECO:0007669"/>
    <property type="project" value="TreeGrafter"/>
</dbReference>
<proteinExistence type="predicted"/>
<dbReference type="Proteomes" id="UP000318296">
    <property type="component" value="Unassembled WGS sequence"/>
</dbReference>
<gene>
    <name evidence="3" type="ORF">CEN92_486</name>
</gene>
<dbReference type="SUPFAM" id="SSF51182">
    <property type="entry name" value="RmlC-like cupins"/>
    <property type="match status" value="1"/>
</dbReference>
<evidence type="ECO:0000313" key="3">
    <source>
        <dbReference type="EMBL" id="TSC90287.1"/>
    </source>
</evidence>
<dbReference type="InterPro" id="IPR000888">
    <property type="entry name" value="RmlC-like"/>
</dbReference>
<dbReference type="GO" id="GO:0008830">
    <property type="term" value="F:dTDP-4-dehydrorhamnose 3,5-epimerase activity"/>
    <property type="evidence" value="ECO:0007669"/>
    <property type="project" value="InterPro"/>
</dbReference>
<name>A0A554LBQ7_9BACT</name>